<keyword evidence="3" id="KW-1185">Reference proteome</keyword>
<dbReference type="PANTHER" id="PTHR33678">
    <property type="entry name" value="BLL1576 PROTEIN"/>
    <property type="match status" value="1"/>
</dbReference>
<comment type="caution">
    <text evidence="2">The sequence shown here is derived from an EMBL/GenBank/DDBJ whole genome shotgun (WGS) entry which is preliminary data.</text>
</comment>
<evidence type="ECO:0000259" key="1">
    <source>
        <dbReference type="Pfam" id="PF03050"/>
    </source>
</evidence>
<accession>A0ABU1AVR1</accession>
<dbReference type="PANTHER" id="PTHR33678:SF1">
    <property type="entry name" value="BLL1576 PROTEIN"/>
    <property type="match status" value="1"/>
</dbReference>
<dbReference type="InterPro" id="IPR004291">
    <property type="entry name" value="Transposase_IS66_central"/>
</dbReference>
<evidence type="ECO:0000313" key="3">
    <source>
        <dbReference type="Proteomes" id="UP001225316"/>
    </source>
</evidence>
<proteinExistence type="predicted"/>
<dbReference type="InterPro" id="IPR052344">
    <property type="entry name" value="Transposase-related"/>
</dbReference>
<organism evidence="2 3">
    <name type="scientific">Thalassobacterium maritimum</name>
    <dbReference type="NCBI Taxonomy" id="3041265"/>
    <lineage>
        <taxon>Bacteria</taxon>
        <taxon>Pseudomonadati</taxon>
        <taxon>Verrucomicrobiota</taxon>
        <taxon>Opitutia</taxon>
        <taxon>Puniceicoccales</taxon>
        <taxon>Coraliomargaritaceae</taxon>
        <taxon>Thalassobacterium</taxon>
    </lineage>
</organism>
<evidence type="ECO:0000313" key="2">
    <source>
        <dbReference type="EMBL" id="MDQ8208244.1"/>
    </source>
</evidence>
<name>A0ABU1AVR1_9BACT</name>
<dbReference type="RefSeq" id="WP_308950784.1">
    <property type="nucleotide sequence ID" value="NZ_JARXHW010000027.1"/>
</dbReference>
<protein>
    <submittedName>
        <fullName evidence="2">Transposase</fullName>
    </submittedName>
</protein>
<sequence length="255" mass="28812">MLRPALSQLAVAQCVSVRAPALYTVNNWFNPIYGLMHQNLLTSGYVQVDETPVRFMDPDQKKGKTIQGYLCVMGKPGSDVVFDWQLSRAHKRVTNLLKGLIQSDGYEAYQSLAKKDEGVTRTACWAHVRRKFVDATKEHPKLIGLLLRQIGSLYQWEQLWRGRLSVTGRAEQRQAKFESHLRIIHAIVKILARHSRPKSKSGKACTYFFGQWDALQVQLKHGKAELDNNLVENAIRPSAVGIIGLDRTLAMSTSK</sequence>
<reference evidence="2 3" key="1">
    <citation type="submission" date="2023-04" db="EMBL/GenBank/DDBJ databases">
        <title>A novel bacteria isolated from coastal sediment.</title>
        <authorList>
            <person name="Liu X.-J."/>
            <person name="Du Z.-J."/>
        </authorList>
    </citation>
    <scope>NUCLEOTIDE SEQUENCE [LARGE SCALE GENOMIC DNA]</scope>
    <source>
        <strain evidence="2 3">SDUM461003</strain>
    </source>
</reference>
<dbReference type="Pfam" id="PF03050">
    <property type="entry name" value="DDE_Tnp_IS66"/>
    <property type="match status" value="1"/>
</dbReference>
<gene>
    <name evidence="2" type="ORF">QEH52_12040</name>
</gene>
<dbReference type="Proteomes" id="UP001225316">
    <property type="component" value="Unassembled WGS sequence"/>
</dbReference>
<dbReference type="EMBL" id="JARXHW010000027">
    <property type="protein sequence ID" value="MDQ8208244.1"/>
    <property type="molecule type" value="Genomic_DNA"/>
</dbReference>
<feature type="domain" description="Transposase IS66 central" evidence="1">
    <location>
        <begin position="23"/>
        <end position="241"/>
    </location>
</feature>